<dbReference type="EMBL" id="QJKH01000022">
    <property type="protein sequence ID" value="PXX74661.1"/>
    <property type="molecule type" value="Genomic_DNA"/>
</dbReference>
<dbReference type="AlphaFoldDB" id="A0A318KJ60"/>
<comment type="caution">
    <text evidence="1">The sequence shown here is derived from an EMBL/GenBank/DDBJ whole genome shotgun (WGS) entry which is preliminary data.</text>
</comment>
<evidence type="ECO:0000313" key="2">
    <source>
        <dbReference type="Proteomes" id="UP000247612"/>
    </source>
</evidence>
<dbReference type="SUPFAM" id="SSF88659">
    <property type="entry name" value="Sigma3 and sigma4 domains of RNA polymerase sigma factors"/>
    <property type="match status" value="1"/>
</dbReference>
<dbReference type="Proteomes" id="UP000247612">
    <property type="component" value="Unassembled WGS sequence"/>
</dbReference>
<reference evidence="1 2" key="1">
    <citation type="submission" date="2018-05" db="EMBL/GenBank/DDBJ databases">
        <title>Genomic Encyclopedia of Type Strains, Phase IV (KMG-IV): sequencing the most valuable type-strain genomes for metagenomic binning, comparative biology and taxonomic classification.</title>
        <authorList>
            <person name="Goeker M."/>
        </authorList>
    </citation>
    <scope>NUCLEOTIDE SEQUENCE [LARGE SCALE GENOMIC DNA]</scope>
    <source>
        <strain evidence="1 2">JC118</strain>
    </source>
</reference>
<accession>A0A318KJ60</accession>
<gene>
    <name evidence="1" type="ORF">DES51_12247</name>
</gene>
<evidence type="ECO:0000313" key="1">
    <source>
        <dbReference type="EMBL" id="PXX74661.1"/>
    </source>
</evidence>
<proteinExistence type="predicted"/>
<dbReference type="STRING" id="1034346.GCA_000313565_02586"/>
<dbReference type="RefSeq" id="WP_022938870.1">
    <property type="nucleotide sequence ID" value="NZ_CABKRQ010000007.1"/>
</dbReference>
<keyword evidence="2" id="KW-1185">Reference proteome</keyword>
<protein>
    <submittedName>
        <fullName evidence="1">Uncharacterized protein</fullName>
    </submittedName>
</protein>
<dbReference type="InterPro" id="IPR013324">
    <property type="entry name" value="RNA_pol_sigma_r3/r4-like"/>
</dbReference>
<sequence length="142" mass="17291">MNYKDERKYLENELRSYRYIVNKCYEYENEIAEATIQKFGTSSKNAQLVIYENVSNPYKDKWIELDDIINKAYDKLLFWKQRREWIEDCLSRLDDPFEIKIIHLRYIYESSKTDIQLAKAIGCHRNTLRNTTNRAFKKMLKK</sequence>
<name>A0A318KJ60_9FIRM</name>
<organism evidence="1 2">
    <name type="scientific">Dielma fastidiosa</name>
    <dbReference type="NCBI Taxonomy" id="1034346"/>
    <lineage>
        <taxon>Bacteria</taxon>
        <taxon>Bacillati</taxon>
        <taxon>Bacillota</taxon>
        <taxon>Erysipelotrichia</taxon>
        <taxon>Erysipelotrichales</taxon>
        <taxon>Erysipelotrichaceae</taxon>
        <taxon>Dielma</taxon>
    </lineage>
</organism>